<reference evidence="8" key="1">
    <citation type="journal article" date="2013" name="Nature">
        <title>Pan genome of the phytoplankton Emiliania underpins its global distribution.</title>
        <authorList>
            <person name="Read B.A."/>
            <person name="Kegel J."/>
            <person name="Klute M.J."/>
            <person name="Kuo A."/>
            <person name="Lefebvre S.C."/>
            <person name="Maumus F."/>
            <person name="Mayer C."/>
            <person name="Miller J."/>
            <person name="Monier A."/>
            <person name="Salamov A."/>
            <person name="Young J."/>
            <person name="Aguilar M."/>
            <person name="Claverie J.M."/>
            <person name="Frickenhaus S."/>
            <person name="Gonzalez K."/>
            <person name="Herman E.K."/>
            <person name="Lin Y.C."/>
            <person name="Napier J."/>
            <person name="Ogata H."/>
            <person name="Sarno A.F."/>
            <person name="Shmutz J."/>
            <person name="Schroeder D."/>
            <person name="de Vargas C."/>
            <person name="Verret F."/>
            <person name="von Dassow P."/>
            <person name="Valentin K."/>
            <person name="Van de Peer Y."/>
            <person name="Wheeler G."/>
            <person name="Dacks J.B."/>
            <person name="Delwiche C.F."/>
            <person name="Dyhrman S.T."/>
            <person name="Glockner G."/>
            <person name="John U."/>
            <person name="Richards T."/>
            <person name="Worden A.Z."/>
            <person name="Zhang X."/>
            <person name="Grigoriev I.V."/>
            <person name="Allen A.E."/>
            <person name="Bidle K."/>
            <person name="Borodovsky M."/>
            <person name="Bowler C."/>
            <person name="Brownlee C."/>
            <person name="Cock J.M."/>
            <person name="Elias M."/>
            <person name="Gladyshev V.N."/>
            <person name="Groth M."/>
            <person name="Guda C."/>
            <person name="Hadaegh A."/>
            <person name="Iglesias-Rodriguez M.D."/>
            <person name="Jenkins J."/>
            <person name="Jones B.M."/>
            <person name="Lawson T."/>
            <person name="Leese F."/>
            <person name="Lindquist E."/>
            <person name="Lobanov A."/>
            <person name="Lomsadze A."/>
            <person name="Malik S.B."/>
            <person name="Marsh M.E."/>
            <person name="Mackinder L."/>
            <person name="Mock T."/>
            <person name="Mueller-Roeber B."/>
            <person name="Pagarete A."/>
            <person name="Parker M."/>
            <person name="Probert I."/>
            <person name="Quesneville H."/>
            <person name="Raines C."/>
            <person name="Rensing S.A."/>
            <person name="Riano-Pachon D.M."/>
            <person name="Richier S."/>
            <person name="Rokitta S."/>
            <person name="Shiraiwa Y."/>
            <person name="Soanes D.M."/>
            <person name="van der Giezen M."/>
            <person name="Wahlund T.M."/>
            <person name="Williams B."/>
            <person name="Wilson W."/>
            <person name="Wolfe G."/>
            <person name="Wurch L.L."/>
        </authorList>
    </citation>
    <scope>NUCLEOTIDE SEQUENCE</scope>
</reference>
<dbReference type="GeneID" id="17255583"/>
<keyword evidence="3" id="KW-0862">Zinc</keyword>
<name>A0A0D3IDY3_EMIH1</name>
<evidence type="ECO:0000256" key="1">
    <source>
        <dbReference type="ARBA" id="ARBA00022723"/>
    </source>
</evidence>
<keyword evidence="2 4" id="KW-0863">Zinc-finger</keyword>
<evidence type="ECO:0000259" key="6">
    <source>
        <dbReference type="PROSITE" id="PS50016"/>
    </source>
</evidence>
<dbReference type="InterPro" id="IPR013083">
    <property type="entry name" value="Znf_RING/FYVE/PHD"/>
</dbReference>
<dbReference type="HOGENOM" id="CLU_1095962_0_0_1"/>
<proteinExistence type="predicted"/>
<reference evidence="7" key="2">
    <citation type="submission" date="2024-10" db="UniProtKB">
        <authorList>
            <consortium name="EnsemblProtists"/>
        </authorList>
    </citation>
    <scope>IDENTIFICATION</scope>
</reference>
<evidence type="ECO:0000256" key="5">
    <source>
        <dbReference type="SAM" id="MobiDB-lite"/>
    </source>
</evidence>
<feature type="region of interest" description="Disordered" evidence="5">
    <location>
        <begin position="122"/>
        <end position="143"/>
    </location>
</feature>
<dbReference type="InterPro" id="IPR011011">
    <property type="entry name" value="Znf_FYVE_PHD"/>
</dbReference>
<dbReference type="InterPro" id="IPR001965">
    <property type="entry name" value="Znf_PHD"/>
</dbReference>
<dbReference type="STRING" id="2903.R1BI53"/>
<dbReference type="PROSITE" id="PS01359">
    <property type="entry name" value="ZF_PHD_1"/>
    <property type="match status" value="1"/>
</dbReference>
<evidence type="ECO:0000256" key="3">
    <source>
        <dbReference type="ARBA" id="ARBA00022833"/>
    </source>
</evidence>
<feature type="compositionally biased region" description="Pro residues" evidence="5">
    <location>
        <begin position="128"/>
        <end position="137"/>
    </location>
</feature>
<dbReference type="InterPro" id="IPR019786">
    <property type="entry name" value="Zinc_finger_PHD-type_CS"/>
</dbReference>
<dbReference type="PROSITE" id="PS50016">
    <property type="entry name" value="ZF_PHD_2"/>
    <property type="match status" value="1"/>
</dbReference>
<evidence type="ECO:0000256" key="4">
    <source>
        <dbReference type="PROSITE-ProRule" id="PRU00146"/>
    </source>
</evidence>
<dbReference type="Pfam" id="PF00628">
    <property type="entry name" value="PHD"/>
    <property type="match status" value="1"/>
</dbReference>
<dbReference type="SUPFAM" id="SSF57903">
    <property type="entry name" value="FYVE/PHD zinc finger"/>
    <property type="match status" value="1"/>
</dbReference>
<evidence type="ECO:0000256" key="2">
    <source>
        <dbReference type="ARBA" id="ARBA00022771"/>
    </source>
</evidence>
<feature type="domain" description="PHD-type" evidence="6">
    <location>
        <begin position="32"/>
        <end position="86"/>
    </location>
</feature>
<dbReference type="PANTHER" id="PTHR24102:SF28">
    <property type="entry name" value="PHD-TYPE DOMAIN-CONTAINING PROTEIN"/>
    <property type="match status" value="1"/>
</dbReference>
<accession>A0A0D3IDY3</accession>
<keyword evidence="8" id="KW-1185">Reference proteome</keyword>
<evidence type="ECO:0000313" key="7">
    <source>
        <dbReference type="EnsemblProtists" id="EOD09468"/>
    </source>
</evidence>
<dbReference type="InterPro" id="IPR019787">
    <property type="entry name" value="Znf_PHD-finger"/>
</dbReference>
<dbReference type="SMART" id="SM00249">
    <property type="entry name" value="PHD"/>
    <property type="match status" value="1"/>
</dbReference>
<organism evidence="7 8">
    <name type="scientific">Emiliania huxleyi (strain CCMP1516)</name>
    <dbReference type="NCBI Taxonomy" id="280463"/>
    <lineage>
        <taxon>Eukaryota</taxon>
        <taxon>Haptista</taxon>
        <taxon>Haptophyta</taxon>
        <taxon>Prymnesiophyceae</taxon>
        <taxon>Isochrysidales</taxon>
        <taxon>Noelaerhabdaceae</taxon>
        <taxon>Emiliania</taxon>
    </lineage>
</organism>
<dbReference type="Proteomes" id="UP000013827">
    <property type="component" value="Unassembled WGS sequence"/>
</dbReference>
<evidence type="ECO:0000313" key="8">
    <source>
        <dbReference type="Proteomes" id="UP000013827"/>
    </source>
</evidence>
<dbReference type="Gene3D" id="3.30.40.10">
    <property type="entry name" value="Zinc/RING finger domain, C3HC4 (zinc finger)"/>
    <property type="match status" value="1"/>
</dbReference>
<dbReference type="RefSeq" id="XP_005761897.1">
    <property type="nucleotide sequence ID" value="XM_005761840.1"/>
</dbReference>
<dbReference type="KEGG" id="ehx:EMIHUDRAFT_197915"/>
<dbReference type="EnsemblProtists" id="EOD09468">
    <property type="protein sequence ID" value="EOD09468"/>
    <property type="gene ID" value="EMIHUDRAFT_197915"/>
</dbReference>
<keyword evidence="1" id="KW-0479">Metal-binding</keyword>
<dbReference type="PaxDb" id="2903-EOD09468"/>
<dbReference type="GO" id="GO:0008270">
    <property type="term" value="F:zinc ion binding"/>
    <property type="evidence" value="ECO:0007669"/>
    <property type="project" value="UniProtKB-KW"/>
</dbReference>
<protein>
    <recommendedName>
        <fullName evidence="6">PHD-type domain-containing protein</fullName>
    </recommendedName>
</protein>
<sequence length="254" mass="26288">MDDFALEDHASSPTHEFASPGRLPATSVVVSNANCAGCGDGDDVQGNEILLCDGPGCGAAYHLKCLPRPLAVIPPGDWFCPACQPMPVVAAVVEAWEDDGDVELVEAVEAEEDELRMPADSALAATPPSRPAAPSPPRTAHAAARAAGRCDHLMDEAEARRMAAEEGLTLAERLAAVEGLTLVPSTGSLDGRKAGSVSKWGFKGVSYKAKIGMFHAALGTESIGSFRSAPEAALAYARRLGPEGSAESARRALA</sequence>
<dbReference type="PANTHER" id="PTHR24102">
    <property type="entry name" value="PHD FINGER PROTEIN"/>
    <property type="match status" value="1"/>
</dbReference>
<dbReference type="AlphaFoldDB" id="A0A0D3IDY3"/>